<feature type="non-terminal residue" evidence="1">
    <location>
        <position position="1"/>
    </location>
</feature>
<reference evidence="1 2" key="1">
    <citation type="submission" date="2023-01" db="EMBL/GenBank/DDBJ databases">
        <authorList>
            <person name="Kreplak J."/>
        </authorList>
    </citation>
    <scope>NUCLEOTIDE SEQUENCE [LARGE SCALE GENOMIC DNA]</scope>
</reference>
<keyword evidence="2" id="KW-1185">Reference proteome</keyword>
<dbReference type="AlphaFoldDB" id="A0AAV0ZWK0"/>
<name>A0AAV0ZWK0_VICFA</name>
<evidence type="ECO:0000313" key="2">
    <source>
        <dbReference type="Proteomes" id="UP001157006"/>
    </source>
</evidence>
<organism evidence="1 2">
    <name type="scientific">Vicia faba</name>
    <name type="common">Broad bean</name>
    <name type="synonym">Faba vulgaris</name>
    <dbReference type="NCBI Taxonomy" id="3906"/>
    <lineage>
        <taxon>Eukaryota</taxon>
        <taxon>Viridiplantae</taxon>
        <taxon>Streptophyta</taxon>
        <taxon>Embryophyta</taxon>
        <taxon>Tracheophyta</taxon>
        <taxon>Spermatophyta</taxon>
        <taxon>Magnoliopsida</taxon>
        <taxon>eudicotyledons</taxon>
        <taxon>Gunneridae</taxon>
        <taxon>Pentapetalae</taxon>
        <taxon>rosids</taxon>
        <taxon>fabids</taxon>
        <taxon>Fabales</taxon>
        <taxon>Fabaceae</taxon>
        <taxon>Papilionoideae</taxon>
        <taxon>50 kb inversion clade</taxon>
        <taxon>NPAAA clade</taxon>
        <taxon>Hologalegina</taxon>
        <taxon>IRL clade</taxon>
        <taxon>Fabeae</taxon>
        <taxon>Vicia</taxon>
    </lineage>
</organism>
<evidence type="ECO:0000313" key="1">
    <source>
        <dbReference type="EMBL" id="CAI8601593.1"/>
    </source>
</evidence>
<accession>A0AAV0ZWK0</accession>
<protein>
    <submittedName>
        <fullName evidence="1">Uncharacterized protein</fullName>
    </submittedName>
</protein>
<dbReference type="EMBL" id="OX451738">
    <property type="protein sequence ID" value="CAI8601593.1"/>
    <property type="molecule type" value="Genomic_DNA"/>
</dbReference>
<gene>
    <name evidence="1" type="ORF">VFH_III002000</name>
</gene>
<proteinExistence type="predicted"/>
<dbReference type="Proteomes" id="UP001157006">
    <property type="component" value="Chromosome 3"/>
</dbReference>
<sequence>LKPKRKPFIKHSKFHSNSHLFQNLSSIHSTNSKLYSLSSLFPLNCHSSSTTFKAYPKVASLQMAPKFARGKGVGRSKGRVGSSSSSYKSIFDLVDKYNMDFFDEKFRGRIMAKQHYYKRMTAEDLHIPEVISRIDEQGQGLTYILQLTQQYNEDLVQIFYAGLEKKNFAEFSFRISGMQYTFTNDNWKSLFGFTIGKEPKVKD</sequence>